<sequence length="400" mass="42698">MKPRQILLAGAMAVSANMAFADCTNTVPVKTISNAFPAYEIMTGVMAGCGNVESELDKDHRLKIVDAFSANPSLYSMTSLTNSTSVPMIDADLLRPLDDLIATHGSSLNPNQFIEIDGKTMAIAAFANTQHLMYREDIFSDLGIAVPTTWDEYIAAAEKIQAAGVVDYPIGHYMKDGWNLAFVFVNHFLGEGGEFFNADWTPSINNEKGIAVLERMARLAPLMDPEYLVSDTTFVTKQMQQGKIAMANLWASRAGAVNDPAESTVAGKIVMAAGLRGAERIASTIWWDGWAIAKNISDEEAAAAMKLIVASMAEDVIQANNDDAIWLAKGFVPGAAAKGAFDTAAGDAVPYPMNKYIGSMHSALGSGLAAFMTGDKDAATTLADIEAAYVSDAKEKGLLK</sequence>
<evidence type="ECO:0000256" key="1">
    <source>
        <dbReference type="ARBA" id="ARBA00004418"/>
    </source>
</evidence>
<dbReference type="PANTHER" id="PTHR43649:SF12">
    <property type="entry name" value="DIACETYLCHITOBIOSE BINDING PROTEIN DASA"/>
    <property type="match status" value="1"/>
</dbReference>
<dbReference type="AlphaFoldDB" id="A0A6B0Y258"/>
<evidence type="ECO:0000256" key="2">
    <source>
        <dbReference type="ARBA" id="ARBA00008520"/>
    </source>
</evidence>
<gene>
    <name evidence="4" type="ORF">F4Y60_12020</name>
</gene>
<dbReference type="Pfam" id="PF01547">
    <property type="entry name" value="SBP_bac_1"/>
    <property type="match status" value="1"/>
</dbReference>
<dbReference type="GO" id="GO:0042597">
    <property type="term" value="C:periplasmic space"/>
    <property type="evidence" value="ECO:0007669"/>
    <property type="project" value="UniProtKB-SubCell"/>
</dbReference>
<feature type="signal peptide" evidence="3">
    <location>
        <begin position="1"/>
        <end position="21"/>
    </location>
</feature>
<reference evidence="4" key="1">
    <citation type="submission" date="2019-09" db="EMBL/GenBank/DDBJ databases">
        <title>Characterisation of the sponge microbiome using genome-centric metagenomics.</title>
        <authorList>
            <person name="Engelberts J.P."/>
            <person name="Robbins S.J."/>
            <person name="De Goeij J.M."/>
            <person name="Aranda M."/>
            <person name="Bell S.C."/>
            <person name="Webster N.S."/>
        </authorList>
    </citation>
    <scope>NUCLEOTIDE SEQUENCE</scope>
    <source>
        <strain evidence="4">SB0664_bin_43</strain>
    </source>
</reference>
<dbReference type="InterPro" id="IPR006059">
    <property type="entry name" value="SBP"/>
</dbReference>
<dbReference type="SUPFAM" id="SSF53850">
    <property type="entry name" value="Periplasmic binding protein-like II"/>
    <property type="match status" value="1"/>
</dbReference>
<evidence type="ECO:0000313" key="4">
    <source>
        <dbReference type="EMBL" id="MXY34788.1"/>
    </source>
</evidence>
<name>A0A6B0Y258_9RHOB</name>
<accession>A0A6B0Y258</accession>
<proteinExistence type="inferred from homology"/>
<evidence type="ECO:0000256" key="3">
    <source>
        <dbReference type="SAM" id="SignalP"/>
    </source>
</evidence>
<comment type="subcellular location">
    <subcellularLocation>
        <location evidence="1">Periplasm</location>
    </subcellularLocation>
</comment>
<comment type="similarity">
    <text evidence="2">Belongs to the bacterial solute-binding protein 1 family.</text>
</comment>
<dbReference type="InterPro" id="IPR050490">
    <property type="entry name" value="Bact_solute-bd_prot1"/>
</dbReference>
<dbReference type="Gene3D" id="3.40.190.10">
    <property type="entry name" value="Periplasmic binding protein-like II"/>
    <property type="match status" value="2"/>
</dbReference>
<protein>
    <submittedName>
        <fullName evidence="4">Extracellular solute-binding protein</fullName>
    </submittedName>
</protein>
<feature type="chain" id="PRO_5025345615" evidence="3">
    <location>
        <begin position="22"/>
        <end position="400"/>
    </location>
</feature>
<keyword evidence="3" id="KW-0732">Signal</keyword>
<dbReference type="EMBL" id="VXRY01000491">
    <property type="protein sequence ID" value="MXY34788.1"/>
    <property type="molecule type" value="Genomic_DNA"/>
</dbReference>
<comment type="caution">
    <text evidence="4">The sequence shown here is derived from an EMBL/GenBank/DDBJ whole genome shotgun (WGS) entry which is preliminary data.</text>
</comment>
<organism evidence="4">
    <name type="scientific">Boseongicola sp. SB0664_bin_43</name>
    <dbReference type="NCBI Taxonomy" id="2604844"/>
    <lineage>
        <taxon>Bacteria</taxon>
        <taxon>Pseudomonadati</taxon>
        <taxon>Pseudomonadota</taxon>
        <taxon>Alphaproteobacteria</taxon>
        <taxon>Rhodobacterales</taxon>
        <taxon>Paracoccaceae</taxon>
        <taxon>Boseongicola</taxon>
    </lineage>
</organism>
<dbReference type="PANTHER" id="PTHR43649">
    <property type="entry name" value="ARABINOSE-BINDING PROTEIN-RELATED"/>
    <property type="match status" value="1"/>
</dbReference>